<gene>
    <name evidence="1" type="ORF">L6164_037316</name>
</gene>
<accession>A0ACB9KK00</accession>
<proteinExistence type="predicted"/>
<name>A0ACB9KK00_BAUVA</name>
<reference evidence="1 2" key="1">
    <citation type="journal article" date="2022" name="DNA Res.">
        <title>Chromosomal-level genome assembly of the orchid tree Bauhinia variegata (Leguminosae; Cercidoideae) supports the allotetraploid origin hypothesis of Bauhinia.</title>
        <authorList>
            <person name="Zhong Y."/>
            <person name="Chen Y."/>
            <person name="Zheng D."/>
            <person name="Pang J."/>
            <person name="Liu Y."/>
            <person name="Luo S."/>
            <person name="Meng S."/>
            <person name="Qian L."/>
            <person name="Wei D."/>
            <person name="Dai S."/>
            <person name="Zhou R."/>
        </authorList>
    </citation>
    <scope>NUCLEOTIDE SEQUENCE [LARGE SCALE GENOMIC DNA]</scope>
    <source>
        <strain evidence="1">BV-YZ2020</strain>
    </source>
</reference>
<dbReference type="Proteomes" id="UP000828941">
    <property type="component" value="Chromosome 14"/>
</dbReference>
<protein>
    <submittedName>
        <fullName evidence="1">Uncharacterized protein</fullName>
    </submittedName>
</protein>
<evidence type="ECO:0000313" key="1">
    <source>
        <dbReference type="EMBL" id="KAI4297424.1"/>
    </source>
</evidence>
<sequence length="378" mass="42862">MYPADSKVYTDYLVECWAAQGFLGDANDTCYQDVRDKGHEIVDDLVNVSLLEKGERKIYVRMQDCIKQLALHISSKSPDCHTYVLTSENSIQPNNSKAMKNSRWVLMVNSKLTDLPNGLGNVMLSTLLLQKNAELAVIQQTIFENMTNLVLLDLYGTRIEELPSSLSTLIALKGLCLNDCMLLTLLPSKIASLQCLQVLDIRGSGVPFIPIPIKSLANLKCLRISYVTRADQYGDHVILEFHKLEELIINVVSYQQWCKDAEHVMQQVASLKNLSTLRCSFPFASMLEEFLLISKSWQEIEGFLMFKEVTERERNVLPKLEKLILNNLPIFKSIHTKETLAWPSLELLEISDCLAMKSLPFGMDNAANLRSIKGQKEW</sequence>
<evidence type="ECO:0000313" key="2">
    <source>
        <dbReference type="Proteomes" id="UP000828941"/>
    </source>
</evidence>
<organism evidence="1 2">
    <name type="scientific">Bauhinia variegata</name>
    <name type="common">Purple orchid tree</name>
    <name type="synonym">Phanera variegata</name>
    <dbReference type="NCBI Taxonomy" id="167791"/>
    <lineage>
        <taxon>Eukaryota</taxon>
        <taxon>Viridiplantae</taxon>
        <taxon>Streptophyta</taxon>
        <taxon>Embryophyta</taxon>
        <taxon>Tracheophyta</taxon>
        <taxon>Spermatophyta</taxon>
        <taxon>Magnoliopsida</taxon>
        <taxon>eudicotyledons</taxon>
        <taxon>Gunneridae</taxon>
        <taxon>Pentapetalae</taxon>
        <taxon>rosids</taxon>
        <taxon>fabids</taxon>
        <taxon>Fabales</taxon>
        <taxon>Fabaceae</taxon>
        <taxon>Cercidoideae</taxon>
        <taxon>Cercideae</taxon>
        <taxon>Bauhiniinae</taxon>
        <taxon>Bauhinia</taxon>
    </lineage>
</organism>
<dbReference type="EMBL" id="CM039439">
    <property type="protein sequence ID" value="KAI4297424.1"/>
    <property type="molecule type" value="Genomic_DNA"/>
</dbReference>
<comment type="caution">
    <text evidence="1">The sequence shown here is derived from an EMBL/GenBank/DDBJ whole genome shotgun (WGS) entry which is preliminary data.</text>
</comment>
<keyword evidence="2" id="KW-1185">Reference proteome</keyword>